<feature type="region of interest" description="Disordered" evidence="1">
    <location>
        <begin position="1"/>
        <end position="57"/>
    </location>
</feature>
<dbReference type="Proteomes" id="UP000009154">
    <property type="component" value="Chromosome"/>
</dbReference>
<organism evidence="3 4">
    <name type="scientific">Gordonia polyisoprenivorans (strain DSM 44266 / VH2)</name>
    <dbReference type="NCBI Taxonomy" id="1112204"/>
    <lineage>
        <taxon>Bacteria</taxon>
        <taxon>Bacillati</taxon>
        <taxon>Actinomycetota</taxon>
        <taxon>Actinomycetes</taxon>
        <taxon>Mycobacteriales</taxon>
        <taxon>Gordoniaceae</taxon>
        <taxon>Gordonia</taxon>
    </lineage>
</organism>
<feature type="compositionally biased region" description="Low complexity" evidence="1">
    <location>
        <begin position="172"/>
        <end position="186"/>
    </location>
</feature>
<dbReference type="HOGENOM" id="CLU_1452522_0_0_11"/>
<evidence type="ECO:0000256" key="1">
    <source>
        <dbReference type="SAM" id="MobiDB-lite"/>
    </source>
</evidence>
<dbReference type="RefSeq" id="WP_014358838.1">
    <property type="nucleotide sequence ID" value="NC_016906.1"/>
</dbReference>
<dbReference type="EMBL" id="CP003119">
    <property type="protein sequence ID" value="AFA71894.1"/>
    <property type="molecule type" value="Genomic_DNA"/>
</dbReference>
<feature type="compositionally biased region" description="Low complexity" evidence="1">
    <location>
        <begin position="154"/>
        <end position="164"/>
    </location>
</feature>
<evidence type="ECO:0000313" key="4">
    <source>
        <dbReference type="Proteomes" id="UP000009154"/>
    </source>
</evidence>
<keyword evidence="4" id="KW-1185">Reference proteome</keyword>
<feature type="region of interest" description="Disordered" evidence="1">
    <location>
        <begin position="92"/>
        <end position="186"/>
    </location>
</feature>
<dbReference type="STRING" id="1112204.GPOL_c08270"/>
<keyword evidence="2" id="KW-1133">Transmembrane helix</keyword>
<feature type="compositionally biased region" description="Gly residues" evidence="1">
    <location>
        <begin position="101"/>
        <end position="153"/>
    </location>
</feature>
<gene>
    <name evidence="3" type="ordered locus">GPOL_c08270</name>
</gene>
<feature type="compositionally biased region" description="Pro residues" evidence="1">
    <location>
        <begin position="26"/>
        <end position="36"/>
    </location>
</feature>
<dbReference type="GeneID" id="90157914"/>
<name>H6MYL6_GORPV</name>
<evidence type="ECO:0000256" key="2">
    <source>
        <dbReference type="SAM" id="Phobius"/>
    </source>
</evidence>
<keyword evidence="2" id="KW-0472">Membrane</keyword>
<feature type="transmembrane region" description="Helical" evidence="2">
    <location>
        <begin position="65"/>
        <end position="88"/>
    </location>
</feature>
<accession>H6MYL6</accession>
<dbReference type="eggNOG" id="ENOG502ZSS8">
    <property type="taxonomic scope" value="Bacteria"/>
</dbReference>
<evidence type="ECO:0000313" key="3">
    <source>
        <dbReference type="EMBL" id="AFA71894.1"/>
    </source>
</evidence>
<feature type="compositionally biased region" description="Low complexity" evidence="1">
    <location>
        <begin position="37"/>
        <end position="57"/>
    </location>
</feature>
<dbReference type="AlphaFoldDB" id="H6MYL6"/>
<proteinExistence type="predicted"/>
<sequence>MSAPDTTTEAHVPDPNEGDAPTTPVTEPPVTEPPVTEPARATEPAPAPEPAAAGGPAIPSKTKNAIIAGGIGLAVGFGLLGFGAGYVVGDSGSSTTQQQFPGGGNGQFPGGGMNGGGLNGGGMNGGGMNGQMPGGGNGQFPGGGNGQMPGGTQNGQTPGQQNGQTPGGQVPGGQTAAPTQTQSQTS</sequence>
<dbReference type="KEGG" id="gpo:GPOL_c08270"/>
<protein>
    <submittedName>
        <fullName evidence="3">Uncharacterized protein</fullName>
    </submittedName>
</protein>
<keyword evidence="2" id="KW-0812">Transmembrane</keyword>
<reference evidence="3 4" key="1">
    <citation type="journal article" date="2012" name="Appl. Environ. Microbiol.">
        <title>Involvement of two latex-clearing proteins during rubber degradation and insights into the subsequent degradation pathway revealed by the genome sequence of Gordonia polyisoprenivorans strain VH2.</title>
        <authorList>
            <person name="Hiessl S."/>
            <person name="Schuldes J."/>
            <person name="Thurmer A."/>
            <person name="Halbsguth T."/>
            <person name="Broker D."/>
            <person name="Angelov A."/>
            <person name="Liebl W."/>
            <person name="Daniel R."/>
            <person name="Steinbuchel A."/>
        </authorList>
    </citation>
    <scope>NUCLEOTIDE SEQUENCE [LARGE SCALE GENOMIC DNA]</scope>
    <source>
        <strain evidence="4">DSM 44266 / VH2</strain>
    </source>
</reference>